<dbReference type="AlphaFoldDB" id="A0A1D2QTQ7"/>
<evidence type="ECO:0000256" key="5">
    <source>
        <dbReference type="ARBA" id="ARBA00022676"/>
    </source>
</evidence>
<evidence type="ECO:0000313" key="17">
    <source>
        <dbReference type="EMBL" id="ODS24972.1"/>
    </source>
</evidence>
<keyword evidence="16" id="KW-0997">Cell inner membrane</keyword>
<dbReference type="GO" id="GO:0008955">
    <property type="term" value="F:peptidoglycan glycosyltransferase activity"/>
    <property type="evidence" value="ECO:0007669"/>
    <property type="project" value="UniProtKB-UniRule"/>
</dbReference>
<evidence type="ECO:0000256" key="4">
    <source>
        <dbReference type="ARBA" id="ARBA00022618"/>
    </source>
</evidence>
<evidence type="ECO:0000256" key="16">
    <source>
        <dbReference type="HAMAP-Rule" id="MF_00913"/>
    </source>
</evidence>
<feature type="transmembrane region" description="Helical" evidence="16">
    <location>
        <begin position="115"/>
        <end position="136"/>
    </location>
</feature>
<dbReference type="GO" id="GO:0043093">
    <property type="term" value="P:FtsZ-dependent cytokinesis"/>
    <property type="evidence" value="ECO:0007669"/>
    <property type="project" value="UniProtKB-UniRule"/>
</dbReference>
<dbReference type="GO" id="GO:0015648">
    <property type="term" value="F:lipid-linked peptidoglycan transporter activity"/>
    <property type="evidence" value="ECO:0007669"/>
    <property type="project" value="TreeGrafter"/>
</dbReference>
<dbReference type="GO" id="GO:0009252">
    <property type="term" value="P:peptidoglycan biosynthetic process"/>
    <property type="evidence" value="ECO:0007669"/>
    <property type="project" value="UniProtKB-UniRule"/>
</dbReference>
<keyword evidence="11 16" id="KW-0472">Membrane</keyword>
<feature type="transmembrane region" description="Helical" evidence="16">
    <location>
        <begin position="196"/>
        <end position="216"/>
    </location>
</feature>
<evidence type="ECO:0000256" key="12">
    <source>
        <dbReference type="ARBA" id="ARBA00023306"/>
    </source>
</evidence>
<feature type="transmembrane region" description="Helical" evidence="16">
    <location>
        <begin position="281"/>
        <end position="304"/>
    </location>
</feature>
<dbReference type="Proteomes" id="UP000242502">
    <property type="component" value="Unassembled WGS sequence"/>
</dbReference>
<dbReference type="Pfam" id="PF01098">
    <property type="entry name" value="FTSW_RODA_SPOVE"/>
    <property type="match status" value="1"/>
</dbReference>
<keyword evidence="4 16" id="KW-0132">Cell division</keyword>
<comment type="subcellular location">
    <subcellularLocation>
        <location evidence="16">Cell inner membrane</location>
        <topology evidence="16">Multi-pass membrane protein</topology>
    </subcellularLocation>
    <subcellularLocation>
        <location evidence="1">Cell membrane</location>
        <topology evidence="1">Multi-pass membrane protein</topology>
    </subcellularLocation>
    <text evidence="16">Localizes to the division septum.</text>
</comment>
<dbReference type="PANTHER" id="PTHR30474:SF2">
    <property type="entry name" value="PEPTIDOGLYCAN GLYCOSYLTRANSFERASE FTSW-RELATED"/>
    <property type="match status" value="1"/>
</dbReference>
<keyword evidence="13 16" id="KW-0961">Cell wall biogenesis/degradation</keyword>
<name>A0A1D2QTQ7_9GAMM</name>
<protein>
    <recommendedName>
        <fullName evidence="16">Probable peptidoglycan glycosyltransferase FtsW</fullName>
        <shortName evidence="16">PGT</shortName>
        <ecNumber evidence="16">2.4.99.28</ecNumber>
    </recommendedName>
    <alternativeName>
        <fullName evidence="16">Cell division protein FtsW</fullName>
    </alternativeName>
    <alternativeName>
        <fullName evidence="16">Cell wall polymerase</fullName>
    </alternativeName>
    <alternativeName>
        <fullName evidence="16">Peptidoglycan polymerase</fullName>
        <shortName evidence="16">PG polymerase</shortName>
    </alternativeName>
</protein>
<keyword evidence="6 16" id="KW-0808">Transferase</keyword>
<evidence type="ECO:0000256" key="7">
    <source>
        <dbReference type="ARBA" id="ARBA00022692"/>
    </source>
</evidence>
<proteinExistence type="inferred from homology"/>
<evidence type="ECO:0000256" key="10">
    <source>
        <dbReference type="ARBA" id="ARBA00022989"/>
    </source>
</evidence>
<keyword evidence="9 16" id="KW-0573">Peptidoglycan synthesis</keyword>
<evidence type="ECO:0000256" key="15">
    <source>
        <dbReference type="ARBA" id="ARBA00049902"/>
    </source>
</evidence>
<accession>A0A1D2QTQ7</accession>
<evidence type="ECO:0000313" key="18">
    <source>
        <dbReference type="Proteomes" id="UP000242502"/>
    </source>
</evidence>
<feature type="transmembrane region" description="Helical" evidence="16">
    <location>
        <begin position="20"/>
        <end position="45"/>
    </location>
</feature>
<dbReference type="UniPathway" id="UPA00219"/>
<evidence type="ECO:0000256" key="2">
    <source>
        <dbReference type="ARBA" id="ARBA00004752"/>
    </source>
</evidence>
<dbReference type="GO" id="GO:0005886">
    <property type="term" value="C:plasma membrane"/>
    <property type="evidence" value="ECO:0007669"/>
    <property type="project" value="UniProtKB-SubCell"/>
</dbReference>
<reference evidence="17 18" key="1">
    <citation type="journal article" date="2016" name="Appl. Environ. Microbiol.">
        <title>Lack of Overt Genome Reduction in the Bryostatin-Producing Bryozoan Symbiont "Candidatus Endobugula sertula".</title>
        <authorList>
            <person name="Miller I.J."/>
            <person name="Vanee N."/>
            <person name="Fong S.S."/>
            <person name="Lim-Fong G.E."/>
            <person name="Kwan J.C."/>
        </authorList>
    </citation>
    <scope>NUCLEOTIDE SEQUENCE [LARGE SCALE GENOMIC DNA]</scope>
    <source>
        <strain evidence="17">AB1-4</strain>
    </source>
</reference>
<organism evidence="17 18">
    <name type="scientific">Candidatus Endobugula sertula</name>
    <name type="common">Bugula neritina bacterial symbiont</name>
    <dbReference type="NCBI Taxonomy" id="62101"/>
    <lineage>
        <taxon>Bacteria</taxon>
        <taxon>Pseudomonadati</taxon>
        <taxon>Pseudomonadota</taxon>
        <taxon>Gammaproteobacteria</taxon>
        <taxon>Cellvibrionales</taxon>
        <taxon>Cellvibrionaceae</taxon>
        <taxon>Candidatus Endobugula</taxon>
    </lineage>
</organism>
<comment type="function">
    <text evidence="16">Peptidoglycan polymerase that is essential for cell division.</text>
</comment>
<keyword evidence="7 16" id="KW-0812">Transmembrane</keyword>
<dbReference type="GO" id="GO:0008360">
    <property type="term" value="P:regulation of cell shape"/>
    <property type="evidence" value="ECO:0007669"/>
    <property type="project" value="UniProtKB-KW"/>
</dbReference>
<evidence type="ECO:0000256" key="8">
    <source>
        <dbReference type="ARBA" id="ARBA00022960"/>
    </source>
</evidence>
<comment type="catalytic activity">
    <reaction evidence="15 16">
        <text>[GlcNAc-(1-&gt;4)-Mur2Ac(oyl-L-Ala-gamma-D-Glu-L-Lys-D-Ala-D-Ala)](n)-di-trans,octa-cis-undecaprenyl diphosphate + beta-D-GlcNAc-(1-&gt;4)-Mur2Ac(oyl-L-Ala-gamma-D-Glu-L-Lys-D-Ala-D-Ala)-di-trans,octa-cis-undecaprenyl diphosphate = [GlcNAc-(1-&gt;4)-Mur2Ac(oyl-L-Ala-gamma-D-Glu-L-Lys-D-Ala-D-Ala)](n+1)-di-trans,octa-cis-undecaprenyl diphosphate + di-trans,octa-cis-undecaprenyl diphosphate + H(+)</text>
        <dbReference type="Rhea" id="RHEA:23708"/>
        <dbReference type="Rhea" id="RHEA-COMP:9602"/>
        <dbReference type="Rhea" id="RHEA-COMP:9603"/>
        <dbReference type="ChEBI" id="CHEBI:15378"/>
        <dbReference type="ChEBI" id="CHEBI:58405"/>
        <dbReference type="ChEBI" id="CHEBI:60033"/>
        <dbReference type="ChEBI" id="CHEBI:78435"/>
        <dbReference type="EC" id="2.4.99.28"/>
    </reaction>
</comment>
<evidence type="ECO:0000256" key="1">
    <source>
        <dbReference type="ARBA" id="ARBA00004651"/>
    </source>
</evidence>
<feature type="transmembrane region" description="Helical" evidence="16">
    <location>
        <begin position="57"/>
        <end position="78"/>
    </location>
</feature>
<dbReference type="STRING" id="62101.AB835_01290"/>
<dbReference type="EC" id="2.4.99.28" evidence="16"/>
<sequence length="386" mass="42928">MIEPKFLLQQHTHVTLNSRLLLLVAILLSVGLVIVASASMDVAAVRYKDPWFFVKRHLVYIAIALFFSVIVLSIPTLFWRQYGWLLFFVACVLLLVVLIPGVGKRVNGSQRWLQLGSITVQISELVKFCGIIFFASYLSNSQYFLQTQWQELFKPLLMLVLLMWLLLLEPDFGGAVVLGVTVGSMLFLAGAKLWQCLLLLLSGIGIMGSLAVFTPYRMERLVSFLDPWEDPFDGGYQLTQSLIAFGRGEWFGLGMGNSIQKLRYLPEPHTDFIFAIFVEEYGFIGVLILLSLFVLLIVTIVSIAKKALLRNDVFSALAVFGVSTLITFQVIINIGVASGSFPTKGLTLPFISYGGSSLIITCLLVALVLRIEYDLDHAIIQRGGTS</sequence>
<comment type="caution">
    <text evidence="17">The sequence shown here is derived from an EMBL/GenBank/DDBJ whole genome shotgun (WGS) entry which is preliminary data.</text>
</comment>
<evidence type="ECO:0000256" key="3">
    <source>
        <dbReference type="ARBA" id="ARBA00022475"/>
    </source>
</evidence>
<feature type="transmembrane region" description="Helical" evidence="16">
    <location>
        <begin position="156"/>
        <end position="189"/>
    </location>
</feature>
<comment type="similarity">
    <text evidence="14 16">Belongs to the SEDS family. FtsW subfamily.</text>
</comment>
<comment type="pathway">
    <text evidence="2 16">Cell wall biogenesis; peptidoglycan biosynthesis.</text>
</comment>
<keyword evidence="8 16" id="KW-0133">Cell shape</keyword>
<dbReference type="InterPro" id="IPR001182">
    <property type="entry name" value="FtsW/RodA"/>
</dbReference>
<evidence type="ECO:0000256" key="14">
    <source>
        <dbReference type="ARBA" id="ARBA00038053"/>
    </source>
</evidence>
<keyword evidence="3 16" id="KW-1003">Cell membrane</keyword>
<dbReference type="PANTHER" id="PTHR30474">
    <property type="entry name" value="CELL CYCLE PROTEIN"/>
    <property type="match status" value="1"/>
</dbReference>
<evidence type="ECO:0000256" key="6">
    <source>
        <dbReference type="ARBA" id="ARBA00022679"/>
    </source>
</evidence>
<keyword evidence="12 16" id="KW-0131">Cell cycle</keyword>
<evidence type="ECO:0000256" key="13">
    <source>
        <dbReference type="ARBA" id="ARBA00023316"/>
    </source>
</evidence>
<keyword evidence="5 16" id="KW-0328">Glycosyltransferase</keyword>
<dbReference type="GO" id="GO:0071555">
    <property type="term" value="P:cell wall organization"/>
    <property type="evidence" value="ECO:0007669"/>
    <property type="project" value="UniProtKB-KW"/>
</dbReference>
<dbReference type="HAMAP" id="MF_00913">
    <property type="entry name" value="PGT_FtsW_proteobact"/>
    <property type="match status" value="1"/>
</dbReference>
<feature type="transmembrane region" description="Helical" evidence="16">
    <location>
        <begin position="350"/>
        <end position="369"/>
    </location>
</feature>
<keyword evidence="10 16" id="KW-1133">Transmembrane helix</keyword>
<dbReference type="InterPro" id="IPR013437">
    <property type="entry name" value="FtsW"/>
</dbReference>
<evidence type="ECO:0000256" key="9">
    <source>
        <dbReference type="ARBA" id="ARBA00022984"/>
    </source>
</evidence>
<evidence type="ECO:0000256" key="11">
    <source>
        <dbReference type="ARBA" id="ARBA00023136"/>
    </source>
</evidence>
<feature type="transmembrane region" description="Helical" evidence="16">
    <location>
        <begin position="84"/>
        <end position="103"/>
    </location>
</feature>
<gene>
    <name evidence="16" type="primary">ftsW</name>
    <name evidence="17" type="ORF">AB835_01290</name>
</gene>
<feature type="transmembrane region" description="Helical" evidence="16">
    <location>
        <begin position="316"/>
        <end position="338"/>
    </location>
</feature>
<dbReference type="GO" id="GO:0032153">
    <property type="term" value="C:cell division site"/>
    <property type="evidence" value="ECO:0007669"/>
    <property type="project" value="UniProtKB-UniRule"/>
</dbReference>
<dbReference type="NCBIfam" id="TIGR02614">
    <property type="entry name" value="ftsW"/>
    <property type="match status" value="1"/>
</dbReference>
<dbReference type="EMBL" id="MDLC01000003">
    <property type="protein sequence ID" value="ODS24972.1"/>
    <property type="molecule type" value="Genomic_DNA"/>
</dbReference>